<evidence type="ECO:0000313" key="9">
    <source>
        <dbReference type="Proteomes" id="UP000635885"/>
    </source>
</evidence>
<gene>
    <name evidence="8" type="ORF">GCM10010993_17030</name>
</gene>
<dbReference type="SUPFAM" id="SSF53649">
    <property type="entry name" value="Alkaline phosphatase-like"/>
    <property type="match status" value="1"/>
</dbReference>
<keyword evidence="3 6" id="KW-0812">Transmembrane</keyword>
<comment type="subcellular location">
    <subcellularLocation>
        <location evidence="1">Cell membrane</location>
        <topology evidence="1">Multi-pass membrane protein</topology>
    </subcellularLocation>
</comment>
<keyword evidence="2" id="KW-1003">Cell membrane</keyword>
<keyword evidence="4 6" id="KW-1133">Transmembrane helix</keyword>
<dbReference type="InterPro" id="IPR050448">
    <property type="entry name" value="OpgB/LTA_synthase_biosynth"/>
</dbReference>
<evidence type="ECO:0000259" key="7">
    <source>
        <dbReference type="Pfam" id="PF00884"/>
    </source>
</evidence>
<name>A0ABQ1MDB9_9BACT</name>
<reference evidence="9" key="1">
    <citation type="journal article" date="2019" name="Int. J. Syst. Evol. Microbiol.">
        <title>The Global Catalogue of Microorganisms (GCM) 10K type strain sequencing project: providing services to taxonomists for standard genome sequencing and annotation.</title>
        <authorList>
            <consortium name="The Broad Institute Genomics Platform"/>
            <consortium name="The Broad Institute Genome Sequencing Center for Infectious Disease"/>
            <person name="Wu L."/>
            <person name="Ma J."/>
        </authorList>
    </citation>
    <scope>NUCLEOTIDE SEQUENCE [LARGE SCALE GENOMIC DNA]</scope>
    <source>
        <strain evidence="9">CGMCC 1.12479</strain>
    </source>
</reference>
<feature type="transmembrane region" description="Helical" evidence="6">
    <location>
        <begin position="144"/>
        <end position="162"/>
    </location>
</feature>
<evidence type="ECO:0000256" key="1">
    <source>
        <dbReference type="ARBA" id="ARBA00004651"/>
    </source>
</evidence>
<dbReference type="InterPro" id="IPR017850">
    <property type="entry name" value="Alkaline_phosphatase_core_sf"/>
</dbReference>
<evidence type="ECO:0000256" key="2">
    <source>
        <dbReference type="ARBA" id="ARBA00022475"/>
    </source>
</evidence>
<evidence type="ECO:0000256" key="6">
    <source>
        <dbReference type="SAM" id="Phobius"/>
    </source>
</evidence>
<accession>A0ABQ1MDB9</accession>
<feature type="transmembrane region" description="Helical" evidence="6">
    <location>
        <begin position="174"/>
        <end position="191"/>
    </location>
</feature>
<dbReference type="Proteomes" id="UP000635885">
    <property type="component" value="Unassembled WGS sequence"/>
</dbReference>
<proteinExistence type="predicted"/>
<evidence type="ECO:0000313" key="8">
    <source>
        <dbReference type="EMBL" id="GGC38830.1"/>
    </source>
</evidence>
<dbReference type="EMBL" id="BMFD01000005">
    <property type="protein sequence ID" value="GGC38830.1"/>
    <property type="molecule type" value="Genomic_DNA"/>
</dbReference>
<feature type="transmembrane region" description="Helical" evidence="6">
    <location>
        <begin position="25"/>
        <end position="46"/>
    </location>
</feature>
<dbReference type="PANTHER" id="PTHR47371">
    <property type="entry name" value="LIPOTEICHOIC ACID SYNTHASE"/>
    <property type="match status" value="1"/>
</dbReference>
<evidence type="ECO:0000256" key="4">
    <source>
        <dbReference type="ARBA" id="ARBA00022989"/>
    </source>
</evidence>
<dbReference type="Gene3D" id="3.40.720.10">
    <property type="entry name" value="Alkaline Phosphatase, subunit A"/>
    <property type="match status" value="1"/>
</dbReference>
<keyword evidence="5 6" id="KW-0472">Membrane</keyword>
<sequence>MSQEAEIRSDLLVNIQNTLTKFWKIAIPFLVLMVLLRIAEVAWVFSSHQIDKNPYLTFIGGLFFDLEWVFYLLGVLLIIHFILDSITPKLSRIFSLFNLTLFVIIQGGLMFYFTKMLLPLGEDLYAYSVSDIIATVQASGELNVINIAAIIFLFALITYLISLGGKINLSSKSALYFTVICYLYLIIFNLIPQDGTGSVSELDRNLKVNKSYYLYNQSYNHFSSGNYMYFDFFLSPQGKNALVEKKFVSTDYPFLHENNYPDVLGTFFYEFDTLPDIVFVLLESIGKAYSGKDAYLGSFTPFLDSLENHSLYWKNNLSTTGRTFGILTGTFGSLPFAKNGFMELAPNLPKHLSLLSLLKYNGYQINYHIGADKAFDNVGTFLNYQHVDRVLDVSSFDNDFDMTPTNTGFSWGYPDDAMFENGMRKIPKDSKKPQLSIFQTQTSHDPYLVPNQDYYNQMFIDHLDNKLKISGQKKSEYLKYTNVYASVMYADNAVRSFFKMYQKMPNFENTIFIFTGDHRLPEVPMSTRIDRFHTPLMIYSPKLKGPRMMASVTTHFEITPTILSLLSARFELELPSLVAWKGYVLDTAINFQSFVSNPLMRNKNQLLEYIDGEYVLSDNQLFKLSDNMNLDPVSDNLLRENLIQKFENYNSSNRHVMEFNRIIPDSLTRYIPKN</sequence>
<feature type="domain" description="Sulfatase N-terminal" evidence="7">
    <location>
        <begin position="275"/>
        <end position="566"/>
    </location>
</feature>
<keyword evidence="9" id="KW-1185">Reference proteome</keyword>
<organism evidence="8 9">
    <name type="scientific">Belliella aquatica</name>
    <dbReference type="NCBI Taxonomy" id="1323734"/>
    <lineage>
        <taxon>Bacteria</taxon>
        <taxon>Pseudomonadati</taxon>
        <taxon>Bacteroidota</taxon>
        <taxon>Cytophagia</taxon>
        <taxon>Cytophagales</taxon>
        <taxon>Cyclobacteriaceae</taxon>
        <taxon>Belliella</taxon>
    </lineage>
</organism>
<evidence type="ECO:0000256" key="5">
    <source>
        <dbReference type="ARBA" id="ARBA00023136"/>
    </source>
</evidence>
<dbReference type="RefSeq" id="WP_188441775.1">
    <property type="nucleotide sequence ID" value="NZ_BMFD01000005.1"/>
</dbReference>
<comment type="caution">
    <text evidence="8">The sequence shown here is derived from an EMBL/GenBank/DDBJ whole genome shotgun (WGS) entry which is preliminary data.</text>
</comment>
<dbReference type="Pfam" id="PF00884">
    <property type="entry name" value="Sulfatase"/>
    <property type="match status" value="1"/>
</dbReference>
<evidence type="ECO:0000256" key="3">
    <source>
        <dbReference type="ARBA" id="ARBA00022692"/>
    </source>
</evidence>
<dbReference type="InterPro" id="IPR000917">
    <property type="entry name" value="Sulfatase_N"/>
</dbReference>
<feature type="transmembrane region" description="Helical" evidence="6">
    <location>
        <begin position="95"/>
        <end position="114"/>
    </location>
</feature>
<feature type="transmembrane region" description="Helical" evidence="6">
    <location>
        <begin position="58"/>
        <end position="83"/>
    </location>
</feature>
<dbReference type="CDD" id="cd16015">
    <property type="entry name" value="LTA_synthase"/>
    <property type="match status" value="1"/>
</dbReference>
<dbReference type="PANTHER" id="PTHR47371:SF3">
    <property type="entry name" value="PHOSPHOGLYCEROL TRANSFERASE I"/>
    <property type="match status" value="1"/>
</dbReference>
<protein>
    <recommendedName>
        <fullName evidence="7">Sulfatase N-terminal domain-containing protein</fullName>
    </recommendedName>
</protein>